<gene>
    <name evidence="2" type="ORF">MNBD_GAMMA21-2068</name>
</gene>
<protein>
    <recommendedName>
        <fullName evidence="1">GST N-terminal domain-containing protein</fullName>
    </recommendedName>
</protein>
<dbReference type="PROSITE" id="PS50404">
    <property type="entry name" value="GST_NTER"/>
    <property type="match status" value="1"/>
</dbReference>
<dbReference type="SFLD" id="SFLDS00019">
    <property type="entry name" value="Glutathione_Transferase_(cytos"/>
    <property type="match status" value="1"/>
</dbReference>
<dbReference type="SFLD" id="SFLDG00358">
    <property type="entry name" value="Main_(cytGST)"/>
    <property type="match status" value="1"/>
</dbReference>
<dbReference type="InterPro" id="IPR040079">
    <property type="entry name" value="Glutathione_S-Trfase"/>
</dbReference>
<dbReference type="Pfam" id="PF13409">
    <property type="entry name" value="GST_N_2"/>
    <property type="match status" value="1"/>
</dbReference>
<sequence length="136" mass="15523">MNYPELKLISFTLCPYVQRARITLLEKKLEHTVEYIDLDMPPDWFFDVSPLEKVPVLLVDGEAVFESMVICDFVDEISPSSLYSDVPLVKAQQRAWIALGDSILSSVYDLMFASEETRFKQAKASIIDKLDLLEEG</sequence>
<dbReference type="PANTHER" id="PTHR43968:SF6">
    <property type="entry name" value="GLUTATHIONE S-TRANSFERASE OMEGA"/>
    <property type="match status" value="1"/>
</dbReference>
<dbReference type="PANTHER" id="PTHR43968">
    <property type="match status" value="1"/>
</dbReference>
<organism evidence="2">
    <name type="scientific">hydrothermal vent metagenome</name>
    <dbReference type="NCBI Taxonomy" id="652676"/>
    <lineage>
        <taxon>unclassified sequences</taxon>
        <taxon>metagenomes</taxon>
        <taxon>ecological metagenomes</taxon>
    </lineage>
</organism>
<accession>A0A3B0ZYJ0</accession>
<name>A0A3B0ZYJ0_9ZZZZ</name>
<reference evidence="2" key="1">
    <citation type="submission" date="2018-06" db="EMBL/GenBank/DDBJ databases">
        <authorList>
            <person name="Zhirakovskaya E."/>
        </authorList>
    </citation>
    <scope>NUCLEOTIDE SEQUENCE</scope>
</reference>
<dbReference type="InterPro" id="IPR050983">
    <property type="entry name" value="GST_Omega/HSP26"/>
</dbReference>
<evidence type="ECO:0000313" key="2">
    <source>
        <dbReference type="EMBL" id="VAW91019.1"/>
    </source>
</evidence>
<dbReference type="AlphaFoldDB" id="A0A3B0ZYJ0"/>
<dbReference type="GO" id="GO:0005737">
    <property type="term" value="C:cytoplasm"/>
    <property type="evidence" value="ECO:0007669"/>
    <property type="project" value="TreeGrafter"/>
</dbReference>
<feature type="domain" description="GST N-terminal" evidence="1">
    <location>
        <begin position="4"/>
        <end position="82"/>
    </location>
</feature>
<dbReference type="Gene3D" id="3.40.30.10">
    <property type="entry name" value="Glutaredoxin"/>
    <property type="match status" value="1"/>
</dbReference>
<dbReference type="SUPFAM" id="SSF52833">
    <property type="entry name" value="Thioredoxin-like"/>
    <property type="match status" value="1"/>
</dbReference>
<evidence type="ECO:0000259" key="1">
    <source>
        <dbReference type="PROSITE" id="PS50404"/>
    </source>
</evidence>
<dbReference type="EMBL" id="UOFR01000009">
    <property type="protein sequence ID" value="VAW91019.1"/>
    <property type="molecule type" value="Genomic_DNA"/>
</dbReference>
<feature type="non-terminal residue" evidence="2">
    <location>
        <position position="136"/>
    </location>
</feature>
<dbReference type="InterPro" id="IPR036249">
    <property type="entry name" value="Thioredoxin-like_sf"/>
</dbReference>
<proteinExistence type="predicted"/>
<dbReference type="InterPro" id="IPR004045">
    <property type="entry name" value="Glutathione_S-Trfase_N"/>
</dbReference>